<protein>
    <submittedName>
        <fullName evidence="1">Uncharacterized protein</fullName>
    </submittedName>
</protein>
<dbReference type="EMBL" id="JAJJMA010293759">
    <property type="protein sequence ID" value="MCL7047515.1"/>
    <property type="molecule type" value="Genomic_DNA"/>
</dbReference>
<dbReference type="PANTHER" id="PTHR31050:SF4">
    <property type="entry name" value="DUF1262 FAMILY PROTEIN (DUF1262)"/>
    <property type="match status" value="1"/>
</dbReference>
<proteinExistence type="predicted"/>
<sequence>MYATRPLSLYLEDPNELSWLAPGEAHGSSGCLFITDNKEESVVLKDGRGFLFPHNYRKGVGYYRGIEWEKVWFIPVPDQPMSPNIYHVIRANDRHKGQAITCSREEDMSTCFCYKYIKDIKPKTGWNLYKSDSKLCQLTKVSGLKFSIRNLIPDLNFLKHWQNSSPHQMENSLFFERTLEQFWEAIYKCENNDYAPRNVLVVSLFGMEATMDKTNDGTDGIQWVWNKIKQHSRLNITIVEKIRCERFGCKRELETDHVMCTILYSSCTK</sequence>
<dbReference type="Proteomes" id="UP001177140">
    <property type="component" value="Unassembled WGS sequence"/>
</dbReference>
<evidence type="ECO:0000313" key="1">
    <source>
        <dbReference type="EMBL" id="MCL7047515.1"/>
    </source>
</evidence>
<comment type="caution">
    <text evidence="1">The sequence shown here is derived from an EMBL/GenBank/DDBJ whole genome shotgun (WGS) entry which is preliminary data.</text>
</comment>
<organism evidence="1 2">
    <name type="scientific">Papaver nudicaule</name>
    <name type="common">Iceland poppy</name>
    <dbReference type="NCBI Taxonomy" id="74823"/>
    <lineage>
        <taxon>Eukaryota</taxon>
        <taxon>Viridiplantae</taxon>
        <taxon>Streptophyta</taxon>
        <taxon>Embryophyta</taxon>
        <taxon>Tracheophyta</taxon>
        <taxon>Spermatophyta</taxon>
        <taxon>Magnoliopsida</taxon>
        <taxon>Ranunculales</taxon>
        <taxon>Papaveraceae</taxon>
        <taxon>Papaveroideae</taxon>
        <taxon>Papaver</taxon>
    </lineage>
</organism>
<name>A0AA41VUH6_PAPNU</name>
<reference evidence="1" key="1">
    <citation type="submission" date="2022-03" db="EMBL/GenBank/DDBJ databases">
        <title>A functionally conserved STORR gene fusion in Papaver species that diverged 16.8 million years ago.</title>
        <authorList>
            <person name="Catania T."/>
        </authorList>
    </citation>
    <scope>NUCLEOTIDE SEQUENCE</scope>
    <source>
        <strain evidence="1">S-191538</strain>
    </source>
</reference>
<dbReference type="InterPro" id="IPR010683">
    <property type="entry name" value="DUF1262"/>
</dbReference>
<keyword evidence="2" id="KW-1185">Reference proteome</keyword>
<dbReference type="AlphaFoldDB" id="A0AA41VUH6"/>
<accession>A0AA41VUH6</accession>
<dbReference type="Pfam" id="PF06880">
    <property type="entry name" value="DUF1262"/>
    <property type="match status" value="1"/>
</dbReference>
<evidence type="ECO:0000313" key="2">
    <source>
        <dbReference type="Proteomes" id="UP001177140"/>
    </source>
</evidence>
<dbReference type="PANTHER" id="PTHR31050">
    <property type="entry name" value="OS08G0413200 PROTEIN"/>
    <property type="match status" value="1"/>
</dbReference>
<gene>
    <name evidence="1" type="ORF">MKW94_012399</name>
</gene>